<dbReference type="InterPro" id="IPR020843">
    <property type="entry name" value="ER"/>
</dbReference>
<dbReference type="EMBL" id="OE180270">
    <property type="protein sequence ID" value="CAD7570950.1"/>
    <property type="molecule type" value="Genomic_DNA"/>
</dbReference>
<dbReference type="Gene3D" id="3.90.180.10">
    <property type="entry name" value="Medium-chain alcohol dehydrogenases, catalytic domain"/>
    <property type="match status" value="1"/>
</dbReference>
<evidence type="ECO:0000256" key="2">
    <source>
        <dbReference type="ARBA" id="ARBA00011981"/>
    </source>
</evidence>
<dbReference type="PANTHER" id="PTHR43205">
    <property type="entry name" value="PROSTAGLANDIN REDUCTASE"/>
    <property type="match status" value="1"/>
</dbReference>
<comment type="similarity">
    <text evidence="1">Belongs to the NADP-dependent oxidoreductase L4BD family.</text>
</comment>
<evidence type="ECO:0000256" key="5">
    <source>
        <dbReference type="ARBA" id="ARBA00047878"/>
    </source>
</evidence>
<dbReference type="EC" id="1.3.1.48" evidence="2"/>
<name>A0A7R9P657_TIMCA</name>
<evidence type="ECO:0000256" key="7">
    <source>
        <dbReference type="ARBA" id="ARBA00049070"/>
    </source>
</evidence>
<dbReference type="FunFam" id="3.40.50.720:FF:000121">
    <property type="entry name" value="Prostaglandin reductase 2"/>
    <property type="match status" value="2"/>
</dbReference>
<keyword evidence="3" id="KW-0560">Oxidoreductase</keyword>
<dbReference type="GO" id="GO:0047522">
    <property type="term" value="F:15-oxoprostaglandin 13-reductase [NAD(P)+] activity"/>
    <property type="evidence" value="ECO:0007669"/>
    <property type="project" value="UniProtKB-EC"/>
</dbReference>
<reference evidence="9" key="1">
    <citation type="submission" date="2020-11" db="EMBL/GenBank/DDBJ databases">
        <authorList>
            <person name="Tran Van P."/>
        </authorList>
    </citation>
    <scope>NUCLEOTIDE SEQUENCE</scope>
</reference>
<evidence type="ECO:0000256" key="4">
    <source>
        <dbReference type="ARBA" id="ARBA00033119"/>
    </source>
</evidence>
<dbReference type="Pfam" id="PF16884">
    <property type="entry name" value="ADH_N_2"/>
    <property type="match status" value="1"/>
</dbReference>
<dbReference type="InterPro" id="IPR041694">
    <property type="entry name" value="ADH_N_2"/>
</dbReference>
<dbReference type="Pfam" id="PF00107">
    <property type="entry name" value="ADH_zinc_N"/>
    <property type="match status" value="2"/>
</dbReference>
<evidence type="ECO:0000313" key="9">
    <source>
        <dbReference type="EMBL" id="CAD7570950.1"/>
    </source>
</evidence>
<protein>
    <recommendedName>
        <fullName evidence="4">15-oxoprostaglandin 13-reductase</fullName>
        <ecNumber evidence="2">1.3.1.48</ecNumber>
    </recommendedName>
    <alternativeName>
        <fullName evidence="4">15-oxoprostaglandin 13-reductase</fullName>
    </alternativeName>
</protein>
<dbReference type="SMART" id="SM00829">
    <property type="entry name" value="PKS_ER"/>
    <property type="match status" value="1"/>
</dbReference>
<comment type="catalytic activity">
    <reaction evidence="6">
        <text>13,14-dihydro-15-oxo-PGF2alpha + NADP(+) = 15-oxoprostaglandin F2alpha + NADPH + H(+)</text>
        <dbReference type="Rhea" id="RHEA:50588"/>
        <dbReference type="ChEBI" id="CHEBI:15378"/>
        <dbReference type="ChEBI" id="CHEBI:57783"/>
        <dbReference type="ChEBI" id="CHEBI:58349"/>
        <dbReference type="ChEBI" id="CHEBI:133374"/>
        <dbReference type="ChEBI" id="CHEBI:133409"/>
    </reaction>
    <physiologicalReaction direction="right-to-left" evidence="6">
        <dbReference type="Rhea" id="RHEA:50590"/>
    </physiologicalReaction>
</comment>
<evidence type="ECO:0000256" key="3">
    <source>
        <dbReference type="ARBA" id="ARBA00023002"/>
    </source>
</evidence>
<evidence type="ECO:0000256" key="1">
    <source>
        <dbReference type="ARBA" id="ARBA00010460"/>
    </source>
</evidence>
<dbReference type="SUPFAM" id="SSF51735">
    <property type="entry name" value="NAD(P)-binding Rossmann-fold domains"/>
    <property type="match status" value="2"/>
</dbReference>
<dbReference type="SUPFAM" id="SSF50129">
    <property type="entry name" value="GroES-like"/>
    <property type="match status" value="1"/>
</dbReference>
<dbReference type="GO" id="GO:0006693">
    <property type="term" value="P:prostaglandin metabolic process"/>
    <property type="evidence" value="ECO:0007669"/>
    <property type="project" value="TreeGrafter"/>
</dbReference>
<dbReference type="Gene3D" id="3.40.50.720">
    <property type="entry name" value="NAD(P)-binding Rossmann-like Domain"/>
    <property type="match status" value="2"/>
</dbReference>
<organism evidence="9">
    <name type="scientific">Timema californicum</name>
    <name type="common">California timema</name>
    <name type="synonym">Walking stick</name>
    <dbReference type="NCBI Taxonomy" id="61474"/>
    <lineage>
        <taxon>Eukaryota</taxon>
        <taxon>Metazoa</taxon>
        <taxon>Ecdysozoa</taxon>
        <taxon>Arthropoda</taxon>
        <taxon>Hexapoda</taxon>
        <taxon>Insecta</taxon>
        <taxon>Pterygota</taxon>
        <taxon>Neoptera</taxon>
        <taxon>Polyneoptera</taxon>
        <taxon>Phasmatodea</taxon>
        <taxon>Timematodea</taxon>
        <taxon>Timematoidea</taxon>
        <taxon>Timematidae</taxon>
        <taxon>Timema</taxon>
    </lineage>
</organism>
<comment type="catalytic activity">
    <reaction evidence="5">
        <text>13,14-dihydro-15-oxo-prostaglandin F1alpha + NADP(+) = 15-oxoprostaglandin F1alpha + NADPH + H(+)</text>
        <dbReference type="Rhea" id="RHEA:50592"/>
        <dbReference type="ChEBI" id="CHEBI:15378"/>
        <dbReference type="ChEBI" id="CHEBI:57783"/>
        <dbReference type="ChEBI" id="CHEBI:58349"/>
        <dbReference type="ChEBI" id="CHEBI:79072"/>
        <dbReference type="ChEBI" id="CHEBI:133411"/>
    </reaction>
    <physiologicalReaction direction="right-to-left" evidence="5">
        <dbReference type="Rhea" id="RHEA:50594"/>
    </physiologicalReaction>
</comment>
<dbReference type="InterPro" id="IPR013149">
    <property type="entry name" value="ADH-like_C"/>
</dbReference>
<dbReference type="InterPro" id="IPR036291">
    <property type="entry name" value="NAD(P)-bd_dom_sf"/>
</dbReference>
<gene>
    <name evidence="9" type="ORF">TCMB3V08_LOCUS3637</name>
</gene>
<dbReference type="PANTHER" id="PTHR43205:SF7">
    <property type="entry name" value="PROSTAGLANDIN REDUCTASE 1"/>
    <property type="match status" value="1"/>
</dbReference>
<comment type="catalytic activity">
    <reaction evidence="7">
        <text>13,14-dihydro-15-oxo-prostaglandin E1 + NADP(+) = 15-oxoprostaglandin E1 + NADPH + H(+)</text>
        <dbReference type="Rhea" id="RHEA:50584"/>
        <dbReference type="ChEBI" id="CHEBI:15378"/>
        <dbReference type="ChEBI" id="CHEBI:57401"/>
        <dbReference type="ChEBI" id="CHEBI:57783"/>
        <dbReference type="ChEBI" id="CHEBI:58349"/>
        <dbReference type="ChEBI" id="CHEBI:133408"/>
    </reaction>
    <physiologicalReaction direction="right-to-left" evidence="7">
        <dbReference type="Rhea" id="RHEA:50586"/>
    </physiologicalReaction>
</comment>
<proteinExistence type="inferred from homology"/>
<dbReference type="InterPro" id="IPR011032">
    <property type="entry name" value="GroES-like_sf"/>
</dbReference>
<sequence length="582" mass="63367">MMFCPLCASSEFLCKHYKSCKQTAGLPRRLSLGLEESGKLWETLNTLSLYSNPELSVIGNVNSLDLEDAKTEKRTINCLVETMVTSKKIVLAKKLNGEPKESDFKIIEEELPALKDGEILVEAVWLSVDPYQRIVESRNPDFPVGKLVCSTLGWRTKSVVDVNKPGDARLPKPYLLPDFKGLPASLGVGFLGMPGNTAYFGFLEICKPKPGEVVVVTGAAGAVGSIVGQIAKIKGCKVIGFAGTDDKVKWLLEELGFDAAYNYKTKDIVEALEEAAPEGVDCYFDNVGGSLSIAVTKKMKLFGRISVCGSISSYNSGSLPGGLELDNGMTSGLMASNNWCSGQKRCRGEDNIRMDLKEIRTNEGDWIQPDHGRDRNTAYFGFLEICKPKPGEVVVVTGAAGAVGSIVGQIAKIKGCKVIGFAGTDDKVKWLLEELGFDAAYNYKTKDIVEALEEAAPEGVDCYFDNVGGSLSIAVTKKMKLFGRISVCGSISSYNSGSLPGGSVYESSTLQQYILANQLTIQRFRVGQWNDQWFDGLKQLVQWTKEGKLKYYETVTEGFENTVKAFIGMLRGENMGKAVVKV</sequence>
<feature type="domain" description="Enoyl reductase (ER)" evidence="8">
    <location>
        <begin position="100"/>
        <end position="580"/>
    </location>
</feature>
<evidence type="ECO:0000256" key="6">
    <source>
        <dbReference type="ARBA" id="ARBA00048290"/>
    </source>
</evidence>
<dbReference type="AlphaFoldDB" id="A0A7R9P657"/>
<accession>A0A7R9P657</accession>
<evidence type="ECO:0000259" key="8">
    <source>
        <dbReference type="SMART" id="SM00829"/>
    </source>
</evidence>
<dbReference type="InterPro" id="IPR045010">
    <property type="entry name" value="MDR_fam"/>
</dbReference>